<feature type="compositionally biased region" description="Basic and acidic residues" evidence="1">
    <location>
        <begin position="9"/>
        <end position="24"/>
    </location>
</feature>
<evidence type="ECO:0008006" key="3">
    <source>
        <dbReference type="Google" id="ProtNLM"/>
    </source>
</evidence>
<sequence length="126" mass="14393">MPAKSKRLTNKEKALKSKVKKELQEQGLLPPDKPRLNRRKFAKEAAEQFDKEINLMNPMDVFWFHNALTLVTAGTDVLPITSEQVGVFKLMKITAEIKKLHEETKKSGKEVTVRDVCKISDSIMKL</sequence>
<organism evidence="2">
    <name type="scientific">Myoviridae sp. ctHMa1</name>
    <dbReference type="NCBI Taxonomy" id="2827671"/>
    <lineage>
        <taxon>Viruses</taxon>
        <taxon>Duplodnaviria</taxon>
        <taxon>Heunggongvirae</taxon>
        <taxon>Uroviricota</taxon>
        <taxon>Caudoviricetes</taxon>
    </lineage>
</organism>
<evidence type="ECO:0000313" key="2">
    <source>
        <dbReference type="EMBL" id="DAF49896.1"/>
    </source>
</evidence>
<reference evidence="2" key="1">
    <citation type="journal article" date="2021" name="Proc. Natl. Acad. Sci. U.S.A.">
        <title>A Catalog of Tens of Thousands of Viruses from Human Metagenomes Reveals Hidden Associations with Chronic Diseases.</title>
        <authorList>
            <person name="Tisza M.J."/>
            <person name="Buck C.B."/>
        </authorList>
    </citation>
    <scope>NUCLEOTIDE SEQUENCE</scope>
    <source>
        <strain evidence="2">CtHMa1</strain>
    </source>
</reference>
<feature type="region of interest" description="Disordered" evidence="1">
    <location>
        <begin position="1"/>
        <end position="37"/>
    </location>
</feature>
<dbReference type="EMBL" id="BK032590">
    <property type="protein sequence ID" value="DAF49896.1"/>
    <property type="molecule type" value="Genomic_DNA"/>
</dbReference>
<proteinExistence type="predicted"/>
<protein>
    <recommendedName>
        <fullName evidence="3">Addiction module toxin RelE</fullName>
    </recommendedName>
</protein>
<evidence type="ECO:0000256" key="1">
    <source>
        <dbReference type="SAM" id="MobiDB-lite"/>
    </source>
</evidence>
<name>A0A8S5SG46_9CAUD</name>
<accession>A0A8S5SG46</accession>